<gene>
    <name evidence="3" type="ORF">E5R92_06725</name>
</gene>
<name>A0A6H1Q3U8_9PROT</name>
<dbReference type="GO" id="GO:0016491">
    <property type="term" value="F:oxidoreductase activity"/>
    <property type="evidence" value="ECO:0007669"/>
    <property type="project" value="UniProtKB-KW"/>
</dbReference>
<sequence length="442" mass="49243">MSTLPTKAKVVIIGGGIHGLSTAWKLSETYKNPGDIVILEKKDTAAGASGIACGVIRNNYFQPAMRELMAHSVSVWESDPKAWKYNAVGYLQISPEVMHEDVATIYEQQKAIGYESEFIEGEKECTKYMKGMFDDWQATGITSVLHEKKGGYAFNKASIKALEEKTNTNGVNIIKGVTVTGFKKSSTSKAVNGVETDKGIIECEQVVVGAGPWVRDFWNMLELPKVANIKGQDGKFHKEDMWKYWMLQEGVIGVDKDFLKMNDGGQPPVMHVDSTAPLYSDTTKKLITDELWGIYYKPDIEGLGVQGGTSPYIVDKHFDKINIDPYGIDSPEFQTTESFNDMWCSALAHCHKRFEGKSGLYRKGPSGGLGCMTPDNFPIFDRFLENVYMIADANHGYKMIGVGELVAQEILGTESELLKPFRFDRYEKGELHPTSNSPFPWS</sequence>
<dbReference type="Pfam" id="PF01266">
    <property type="entry name" value="DAO"/>
    <property type="match status" value="1"/>
</dbReference>
<dbReference type="EMBL" id="CP038852">
    <property type="protein sequence ID" value="QIZ21471.1"/>
    <property type="molecule type" value="Genomic_DNA"/>
</dbReference>
<evidence type="ECO:0000259" key="2">
    <source>
        <dbReference type="Pfam" id="PF01266"/>
    </source>
</evidence>
<dbReference type="Gene3D" id="3.50.50.60">
    <property type="entry name" value="FAD/NAD(P)-binding domain"/>
    <property type="match status" value="2"/>
</dbReference>
<dbReference type="AlphaFoldDB" id="A0A6H1Q3U8"/>
<accession>A0A6H1Q3U8</accession>
<evidence type="ECO:0000313" key="3">
    <source>
        <dbReference type="EMBL" id="QIZ21471.1"/>
    </source>
</evidence>
<dbReference type="RefSeq" id="WP_168607328.1">
    <property type="nucleotide sequence ID" value="NZ_CP038852.1"/>
</dbReference>
<evidence type="ECO:0000256" key="1">
    <source>
        <dbReference type="ARBA" id="ARBA00023002"/>
    </source>
</evidence>
<dbReference type="SUPFAM" id="SSF51905">
    <property type="entry name" value="FAD/NAD(P)-binding domain"/>
    <property type="match status" value="1"/>
</dbReference>
<keyword evidence="1" id="KW-0560">Oxidoreductase</keyword>
<protein>
    <submittedName>
        <fullName evidence="3">FAD-binding oxidoreductase</fullName>
    </submittedName>
</protein>
<dbReference type="InterPro" id="IPR006076">
    <property type="entry name" value="FAD-dep_OxRdtase"/>
</dbReference>
<dbReference type="GO" id="GO:0005737">
    <property type="term" value="C:cytoplasm"/>
    <property type="evidence" value="ECO:0007669"/>
    <property type="project" value="TreeGrafter"/>
</dbReference>
<proteinExistence type="predicted"/>
<organism evidence="3 4">
    <name type="scientific">Candidatus Pelagibacter giovannonii</name>
    <dbReference type="NCBI Taxonomy" id="2563896"/>
    <lineage>
        <taxon>Bacteria</taxon>
        <taxon>Pseudomonadati</taxon>
        <taxon>Pseudomonadota</taxon>
        <taxon>Alphaproteobacteria</taxon>
        <taxon>Candidatus Pelagibacterales</taxon>
        <taxon>Candidatus Pelagibacteraceae</taxon>
        <taxon>Candidatus Pelagibacter</taxon>
    </lineage>
</organism>
<evidence type="ECO:0000313" key="4">
    <source>
        <dbReference type="Proteomes" id="UP000501094"/>
    </source>
</evidence>
<dbReference type="PANTHER" id="PTHR13847">
    <property type="entry name" value="SARCOSINE DEHYDROGENASE-RELATED"/>
    <property type="match status" value="1"/>
</dbReference>
<dbReference type="Proteomes" id="UP000501094">
    <property type="component" value="Chromosome"/>
</dbReference>
<feature type="domain" description="FAD dependent oxidoreductase" evidence="2">
    <location>
        <begin position="9"/>
        <end position="232"/>
    </location>
</feature>
<reference evidence="3 4" key="1">
    <citation type="journal article" date="2020" name="Nat. Microbiol.">
        <title>Lysogenic host-virus interactions in SAR11 marine bacteria.</title>
        <authorList>
            <person name="Morris R.M."/>
            <person name="Cain K.R."/>
            <person name="Hvorecny K.L."/>
            <person name="Kollman J.M."/>
        </authorList>
    </citation>
    <scope>NUCLEOTIDE SEQUENCE [LARGE SCALE GENOMIC DNA]</scope>
    <source>
        <strain evidence="3 4">NP1</strain>
    </source>
</reference>
<keyword evidence="4" id="KW-1185">Reference proteome</keyword>
<dbReference type="PANTHER" id="PTHR13847:SF287">
    <property type="entry name" value="FAD-DEPENDENT OXIDOREDUCTASE DOMAIN-CONTAINING PROTEIN 1"/>
    <property type="match status" value="1"/>
</dbReference>
<dbReference type="KEGG" id="peg:E5R92_06725"/>
<dbReference type="InterPro" id="IPR036188">
    <property type="entry name" value="FAD/NAD-bd_sf"/>
</dbReference>